<dbReference type="Pfam" id="PF14303">
    <property type="entry name" value="NAM-associated"/>
    <property type="match status" value="1"/>
</dbReference>
<keyword evidence="1" id="KW-0175">Coiled coil</keyword>
<evidence type="ECO:0000256" key="1">
    <source>
        <dbReference type="SAM" id="Coils"/>
    </source>
</evidence>
<accession>A0A5B0P5Y3</accession>
<dbReference type="EMBL" id="VDEP01000372">
    <property type="protein sequence ID" value="KAA1095399.1"/>
    <property type="molecule type" value="Genomic_DNA"/>
</dbReference>
<keyword evidence="6" id="KW-1185">Reference proteome</keyword>
<dbReference type="AlphaFoldDB" id="A0A5B0P5Y3"/>
<reference evidence="6 7" key="1">
    <citation type="submission" date="2019-05" db="EMBL/GenBank/DDBJ databases">
        <title>Emergence of the Ug99 lineage of the wheat stem rust pathogen through somatic hybridization.</title>
        <authorList>
            <person name="Li F."/>
            <person name="Upadhyaya N.M."/>
            <person name="Sperschneider J."/>
            <person name="Matny O."/>
            <person name="Nguyen-Phuc H."/>
            <person name="Mago R."/>
            <person name="Raley C."/>
            <person name="Miller M.E."/>
            <person name="Silverstein K.A.T."/>
            <person name="Henningsen E."/>
            <person name="Hirsch C.D."/>
            <person name="Visser B."/>
            <person name="Pretorius Z.A."/>
            <person name="Steffenson B.J."/>
            <person name="Schwessinger B."/>
            <person name="Dodds P.N."/>
            <person name="Figueroa M."/>
        </authorList>
    </citation>
    <scope>NUCLEOTIDE SEQUENCE [LARGE SCALE GENOMIC DNA]</scope>
    <source>
        <strain evidence="5">21-0</strain>
        <strain evidence="4 7">Ug99</strain>
    </source>
</reference>
<dbReference type="EMBL" id="VSWC01000054">
    <property type="protein sequence ID" value="KAA1099735.1"/>
    <property type="molecule type" value="Genomic_DNA"/>
</dbReference>
<evidence type="ECO:0000259" key="3">
    <source>
        <dbReference type="Pfam" id="PF14303"/>
    </source>
</evidence>
<sequence>MKFSAHYNKIKDHPPSGSAPTDYLKLAKKSYYEETQKVFTYDSAWSILYTHAKWQDARGSCKKTQPTSDPVPLPQTSTQENTPVGNLESQGDDPTEVRPIGIKSAKRKEAEILLAQKKVRLLEKNSAEGSKRIAQLDRANKLQEETNQIQKERAQDLHLQNEMAIKDKEFSRLDQYAQEFYLTKKRRSSITCEDKMLPNKPMRIQLNRPCNPMKPKTRTTMMRIIHLIHC</sequence>
<evidence type="ECO:0000256" key="2">
    <source>
        <dbReference type="SAM" id="MobiDB-lite"/>
    </source>
</evidence>
<gene>
    <name evidence="5" type="ORF">PGT21_018947</name>
    <name evidence="4" type="ORF">PGTUg99_029331</name>
</gene>
<organism evidence="4 7">
    <name type="scientific">Puccinia graminis f. sp. tritici</name>
    <dbReference type="NCBI Taxonomy" id="56615"/>
    <lineage>
        <taxon>Eukaryota</taxon>
        <taxon>Fungi</taxon>
        <taxon>Dikarya</taxon>
        <taxon>Basidiomycota</taxon>
        <taxon>Pucciniomycotina</taxon>
        <taxon>Pucciniomycetes</taxon>
        <taxon>Pucciniales</taxon>
        <taxon>Pucciniaceae</taxon>
        <taxon>Puccinia</taxon>
    </lineage>
</organism>
<evidence type="ECO:0000313" key="7">
    <source>
        <dbReference type="Proteomes" id="UP000325313"/>
    </source>
</evidence>
<name>A0A5B0P5Y3_PUCGR</name>
<dbReference type="Proteomes" id="UP000325313">
    <property type="component" value="Unassembled WGS sequence"/>
</dbReference>
<feature type="region of interest" description="Disordered" evidence="2">
    <location>
        <begin position="1"/>
        <end position="20"/>
    </location>
</feature>
<dbReference type="PANTHER" id="PTHR45023">
    <property type="match status" value="1"/>
</dbReference>
<dbReference type="InterPro" id="IPR029466">
    <property type="entry name" value="NAM-associated_C"/>
</dbReference>
<proteinExistence type="predicted"/>
<comment type="caution">
    <text evidence="4">The sequence shown here is derived from an EMBL/GenBank/DDBJ whole genome shotgun (WGS) entry which is preliminary data.</text>
</comment>
<dbReference type="PANTHER" id="PTHR45023:SF4">
    <property type="entry name" value="GLYCINE-RICH PROTEIN-RELATED"/>
    <property type="match status" value="1"/>
</dbReference>
<evidence type="ECO:0000313" key="4">
    <source>
        <dbReference type="EMBL" id="KAA1095399.1"/>
    </source>
</evidence>
<dbReference type="Proteomes" id="UP000324748">
    <property type="component" value="Unassembled WGS sequence"/>
</dbReference>
<feature type="domain" description="No apical meristem-associated C-terminal" evidence="3">
    <location>
        <begin position="37"/>
        <end position="187"/>
    </location>
</feature>
<dbReference type="OrthoDB" id="2507178at2759"/>
<protein>
    <recommendedName>
        <fullName evidence="3">No apical meristem-associated C-terminal domain-containing protein</fullName>
    </recommendedName>
</protein>
<evidence type="ECO:0000313" key="5">
    <source>
        <dbReference type="EMBL" id="KAA1099735.1"/>
    </source>
</evidence>
<feature type="compositionally biased region" description="Polar residues" evidence="2">
    <location>
        <begin position="62"/>
        <end position="89"/>
    </location>
</feature>
<feature type="coiled-coil region" evidence="1">
    <location>
        <begin position="105"/>
        <end position="162"/>
    </location>
</feature>
<evidence type="ECO:0000313" key="6">
    <source>
        <dbReference type="Proteomes" id="UP000324748"/>
    </source>
</evidence>
<feature type="region of interest" description="Disordered" evidence="2">
    <location>
        <begin position="60"/>
        <end position="98"/>
    </location>
</feature>